<dbReference type="Gene3D" id="3.80.10.10">
    <property type="entry name" value="Ribonuclease Inhibitor"/>
    <property type="match status" value="2"/>
</dbReference>
<evidence type="ECO:0000313" key="2">
    <source>
        <dbReference type="Proteomes" id="UP000076798"/>
    </source>
</evidence>
<accession>A0A166DNU4</accession>
<gene>
    <name evidence="1" type="ORF">SISSUDRAFT_1128611</name>
</gene>
<evidence type="ECO:0008006" key="3">
    <source>
        <dbReference type="Google" id="ProtNLM"/>
    </source>
</evidence>
<reference evidence="1 2" key="1">
    <citation type="journal article" date="2016" name="Mol. Biol. Evol.">
        <title>Comparative Genomics of Early-Diverging Mushroom-Forming Fungi Provides Insights into the Origins of Lignocellulose Decay Capabilities.</title>
        <authorList>
            <person name="Nagy L.G."/>
            <person name="Riley R."/>
            <person name="Tritt A."/>
            <person name="Adam C."/>
            <person name="Daum C."/>
            <person name="Floudas D."/>
            <person name="Sun H."/>
            <person name="Yadav J.S."/>
            <person name="Pangilinan J."/>
            <person name="Larsson K.H."/>
            <person name="Matsuura K."/>
            <person name="Barry K."/>
            <person name="Labutti K."/>
            <person name="Kuo R."/>
            <person name="Ohm R.A."/>
            <person name="Bhattacharya S.S."/>
            <person name="Shirouzu T."/>
            <person name="Yoshinaga Y."/>
            <person name="Martin F.M."/>
            <person name="Grigoriev I.V."/>
            <person name="Hibbett D.S."/>
        </authorList>
    </citation>
    <scope>NUCLEOTIDE SEQUENCE [LARGE SCALE GENOMIC DNA]</scope>
    <source>
        <strain evidence="1 2">HHB10207 ss-3</strain>
    </source>
</reference>
<keyword evidence="2" id="KW-1185">Reference proteome</keyword>
<dbReference type="AlphaFoldDB" id="A0A166DNU4"/>
<dbReference type="OrthoDB" id="3543113at2759"/>
<sequence length="521" mass="59216">MTSESPQLRSLSLSAATQVWSMPELVSIICETADASSLVRLAQVNKTIFGVSLAELYYSVSTNFPDILKILAPTEVIGDRGLTFTRPLEEEDWIRFLRYTKFIKILDLREMDTSAEVFCVMDATRPRELDDLFPYLKSFSCDSMGSSNSLSSLFFHKQLECLTVKSWKHPLRLLQNIRPIATSLQRLALVDSNMKLDVLTNAELIKLLHQLSALYHLELPPPFITLQVFVILAAKQNLRVLRMSLLDEWHAGDVGDVRELFPPFDYGFRFPEGGFPILKDLMIHDPSPDPHRHFTISSKLHNLRSLHTTLTGEPSFANVQNYLQVLAHGFTALTSLVIDASAVHDGFDSEATFLMLQPLLSLSQLETFSFSNYDPVSLADRHIEQMTRSWPLLISFTFCPRLFFEEGNTEMTLSALIAFIENCKFLEELSIAVDTSINPPRELTDNLIFPNQFEMLNLLDSTPGDVNNVAAFIADILPDEAVFYYEEDEHDAQSARMEKWRAISSLVELIRKAKRRAVRRV</sequence>
<dbReference type="InterPro" id="IPR032675">
    <property type="entry name" value="LRR_dom_sf"/>
</dbReference>
<name>A0A166DNU4_9AGAM</name>
<organism evidence="1 2">
    <name type="scientific">Sistotremastrum suecicum HHB10207 ss-3</name>
    <dbReference type="NCBI Taxonomy" id="1314776"/>
    <lineage>
        <taxon>Eukaryota</taxon>
        <taxon>Fungi</taxon>
        <taxon>Dikarya</taxon>
        <taxon>Basidiomycota</taxon>
        <taxon>Agaricomycotina</taxon>
        <taxon>Agaricomycetes</taxon>
        <taxon>Sistotremastrales</taxon>
        <taxon>Sistotremastraceae</taxon>
        <taxon>Sistotremastrum</taxon>
    </lineage>
</organism>
<evidence type="ECO:0000313" key="1">
    <source>
        <dbReference type="EMBL" id="KZT38736.1"/>
    </source>
</evidence>
<proteinExistence type="predicted"/>
<dbReference type="Proteomes" id="UP000076798">
    <property type="component" value="Unassembled WGS sequence"/>
</dbReference>
<protein>
    <recommendedName>
        <fullName evidence="3">F-box domain-containing protein</fullName>
    </recommendedName>
</protein>
<dbReference type="EMBL" id="KV428058">
    <property type="protein sequence ID" value="KZT38736.1"/>
    <property type="molecule type" value="Genomic_DNA"/>
</dbReference>